<dbReference type="AlphaFoldDB" id="A0A3D8MAX0"/>
<name>A0A3D8MAX0_9ALTE</name>
<keyword evidence="3" id="KW-1185">Reference proteome</keyword>
<dbReference type="Pfam" id="PF00246">
    <property type="entry name" value="Peptidase_M14"/>
    <property type="match status" value="1"/>
</dbReference>
<gene>
    <name evidence="2" type="ORF">DXV75_06480</name>
</gene>
<dbReference type="GO" id="GO:0004181">
    <property type="term" value="F:metallocarboxypeptidase activity"/>
    <property type="evidence" value="ECO:0007669"/>
    <property type="project" value="InterPro"/>
</dbReference>
<dbReference type="OrthoDB" id="9758209at2"/>
<dbReference type="Gene3D" id="3.40.630.10">
    <property type="entry name" value="Zn peptidases"/>
    <property type="match status" value="1"/>
</dbReference>
<protein>
    <submittedName>
        <fullName evidence="2">Peptidase M14</fullName>
    </submittedName>
</protein>
<organism evidence="2 3">
    <name type="scientific">Alteromonas aestuariivivens</name>
    <dbReference type="NCBI Taxonomy" id="1938339"/>
    <lineage>
        <taxon>Bacteria</taxon>
        <taxon>Pseudomonadati</taxon>
        <taxon>Pseudomonadota</taxon>
        <taxon>Gammaproteobacteria</taxon>
        <taxon>Alteromonadales</taxon>
        <taxon>Alteromonadaceae</taxon>
        <taxon>Alteromonas/Salinimonas group</taxon>
        <taxon>Alteromonas</taxon>
    </lineage>
</organism>
<dbReference type="GO" id="GO:0006508">
    <property type="term" value="P:proteolysis"/>
    <property type="evidence" value="ECO:0007669"/>
    <property type="project" value="InterPro"/>
</dbReference>
<comment type="caution">
    <text evidence="2">The sequence shown here is derived from an EMBL/GenBank/DDBJ whole genome shotgun (WGS) entry which is preliminary data.</text>
</comment>
<sequence length="445" mass="49108">MNKPVYTPATLAAGNFKKYHWPELNRLHLTFGDIEPVLNTLARSGEIDCQLLGHSYAGVPIQRLSIGRGPRNILAWTQMHGDEATATAAVLDWLHWLNSGADTGLPADWKQRVSIHIIPMLNPDGAAQCTRHNAQGIDINRDALGLQTPEGAILMSQAQLLEPEVAFNLHDQNAYYSVGETAHPSTIAFLAPAFNTEKQVDDARYRAKQLIACMQEAIRHWLPNEVARYDDTYSKRCFGDNIAALSISTILIESGAGWDDPHRQTARKMNVVALHSALAALLDGSYRNYTPKDYYHIPENREDGFCDLKIEALTVPGRHLFVADMAINIDRHSGEARIAAIGDLCVMQGFKTLRQPALQLCPRKGFAITGPMTLDDSEYLQLMREGVGYFYGDANELNIQTTLPVLVVSAPLPELPMPGDQACLLLSKPDSAPHLAILNGQPVEF</sequence>
<dbReference type="GO" id="GO:0008270">
    <property type="term" value="F:zinc ion binding"/>
    <property type="evidence" value="ECO:0007669"/>
    <property type="project" value="InterPro"/>
</dbReference>
<evidence type="ECO:0000313" key="3">
    <source>
        <dbReference type="Proteomes" id="UP000256561"/>
    </source>
</evidence>
<evidence type="ECO:0000313" key="2">
    <source>
        <dbReference type="EMBL" id="RDV26632.1"/>
    </source>
</evidence>
<dbReference type="EMBL" id="QRHA01000004">
    <property type="protein sequence ID" value="RDV26632.1"/>
    <property type="molecule type" value="Genomic_DNA"/>
</dbReference>
<feature type="domain" description="Peptidase M14" evidence="1">
    <location>
        <begin position="48"/>
        <end position="142"/>
    </location>
</feature>
<dbReference type="Proteomes" id="UP000256561">
    <property type="component" value="Unassembled WGS sequence"/>
</dbReference>
<reference evidence="3" key="1">
    <citation type="submission" date="2018-08" db="EMBL/GenBank/DDBJ databases">
        <authorList>
            <person name="Zhang J."/>
            <person name="Du Z.-J."/>
        </authorList>
    </citation>
    <scope>NUCLEOTIDE SEQUENCE [LARGE SCALE GENOMIC DNA]</scope>
    <source>
        <strain evidence="3">KCTC 52655</strain>
    </source>
</reference>
<proteinExistence type="predicted"/>
<dbReference type="InterPro" id="IPR000834">
    <property type="entry name" value="Peptidase_M14"/>
</dbReference>
<evidence type="ECO:0000259" key="1">
    <source>
        <dbReference type="Pfam" id="PF00246"/>
    </source>
</evidence>
<accession>A0A3D8MAX0</accession>
<dbReference type="RefSeq" id="WP_115592585.1">
    <property type="nucleotide sequence ID" value="NZ_QRHA01000004.1"/>
</dbReference>
<dbReference type="SUPFAM" id="SSF53187">
    <property type="entry name" value="Zn-dependent exopeptidases"/>
    <property type="match status" value="1"/>
</dbReference>